<sequence>MNAGPLALRILAVSLCIWLASGASSPTTTEAATTTTSTTTTTTAATTTTTTSSSNVHRKRFRIKNLKYSIKRKVKVYRSTTSSSRSRSRSGRRVTVRRIRRLLRRRNQG</sequence>
<comment type="caution">
    <text evidence="3">The sequence shown here is derived from an EMBL/GenBank/DDBJ whole genome shotgun (WGS) entry which is preliminary data.</text>
</comment>
<feature type="chain" id="PRO_5040472611" description="Protein new-glue 1-like" evidence="2">
    <location>
        <begin position="23"/>
        <end position="109"/>
    </location>
</feature>
<keyword evidence="2" id="KW-0732">Signal</keyword>
<feature type="region of interest" description="Disordered" evidence="1">
    <location>
        <begin position="77"/>
        <end position="109"/>
    </location>
</feature>
<evidence type="ECO:0000256" key="1">
    <source>
        <dbReference type="SAM" id="MobiDB-lite"/>
    </source>
</evidence>
<feature type="signal peptide" evidence="2">
    <location>
        <begin position="1"/>
        <end position="22"/>
    </location>
</feature>
<reference evidence="3" key="1">
    <citation type="journal article" date="2023" name="Genome Biol. Evol.">
        <title>Long-read-based Genome Assembly of Drosophila gunungcola Reveals Fewer Chemosensory Genes in Flower-breeding Species.</title>
        <authorList>
            <person name="Negi A."/>
            <person name="Liao B.Y."/>
            <person name="Yeh S.D."/>
        </authorList>
    </citation>
    <scope>NUCLEOTIDE SEQUENCE</scope>
    <source>
        <strain evidence="3">Sukarami</strain>
    </source>
</reference>
<dbReference type="EMBL" id="JAMKOV010000001">
    <property type="protein sequence ID" value="KAI8044498.1"/>
    <property type="molecule type" value="Genomic_DNA"/>
</dbReference>
<name>A0A9P9YXB1_9MUSC</name>
<feature type="compositionally biased region" description="Basic residues" evidence="1">
    <location>
        <begin position="86"/>
        <end position="109"/>
    </location>
</feature>
<evidence type="ECO:0008006" key="5">
    <source>
        <dbReference type="Google" id="ProtNLM"/>
    </source>
</evidence>
<keyword evidence="4" id="KW-1185">Reference proteome</keyword>
<protein>
    <recommendedName>
        <fullName evidence="5">Protein new-glue 1-like</fullName>
    </recommendedName>
</protein>
<proteinExistence type="predicted"/>
<dbReference type="AlphaFoldDB" id="A0A9P9YXB1"/>
<feature type="compositionally biased region" description="Low complexity" evidence="1">
    <location>
        <begin position="24"/>
        <end position="54"/>
    </location>
</feature>
<evidence type="ECO:0000313" key="3">
    <source>
        <dbReference type="EMBL" id="KAI8044498.1"/>
    </source>
</evidence>
<evidence type="ECO:0000256" key="2">
    <source>
        <dbReference type="SAM" id="SignalP"/>
    </source>
</evidence>
<feature type="region of interest" description="Disordered" evidence="1">
    <location>
        <begin position="24"/>
        <end position="57"/>
    </location>
</feature>
<organism evidence="3 4">
    <name type="scientific">Drosophila gunungcola</name>
    <name type="common">fruit fly</name>
    <dbReference type="NCBI Taxonomy" id="103775"/>
    <lineage>
        <taxon>Eukaryota</taxon>
        <taxon>Metazoa</taxon>
        <taxon>Ecdysozoa</taxon>
        <taxon>Arthropoda</taxon>
        <taxon>Hexapoda</taxon>
        <taxon>Insecta</taxon>
        <taxon>Pterygota</taxon>
        <taxon>Neoptera</taxon>
        <taxon>Endopterygota</taxon>
        <taxon>Diptera</taxon>
        <taxon>Brachycera</taxon>
        <taxon>Muscomorpha</taxon>
        <taxon>Ephydroidea</taxon>
        <taxon>Drosophilidae</taxon>
        <taxon>Drosophila</taxon>
        <taxon>Sophophora</taxon>
    </lineage>
</organism>
<gene>
    <name evidence="3" type="ORF">M5D96_000667</name>
</gene>
<accession>A0A9P9YXB1</accession>
<evidence type="ECO:0000313" key="4">
    <source>
        <dbReference type="Proteomes" id="UP001059596"/>
    </source>
</evidence>
<dbReference type="Proteomes" id="UP001059596">
    <property type="component" value="Chromosome 3R"/>
</dbReference>